<reference evidence="4 5" key="1">
    <citation type="journal article" date="2019" name="Sci. Rep.">
        <title>Orb-weaving spider Araneus ventricosus genome elucidates the spidroin gene catalogue.</title>
        <authorList>
            <person name="Kono N."/>
            <person name="Nakamura H."/>
            <person name="Ohtoshi R."/>
            <person name="Moran D.A.P."/>
            <person name="Shinohara A."/>
            <person name="Yoshida Y."/>
            <person name="Fujiwara M."/>
            <person name="Mori M."/>
            <person name="Tomita M."/>
            <person name="Arakawa K."/>
        </authorList>
    </citation>
    <scope>NUCLEOTIDE SEQUENCE [LARGE SCALE GENOMIC DNA]</scope>
</reference>
<dbReference type="Proteomes" id="UP000499080">
    <property type="component" value="Unassembled WGS sequence"/>
</dbReference>
<dbReference type="Pfam" id="PF00106">
    <property type="entry name" value="adh_short"/>
    <property type="match status" value="1"/>
</dbReference>
<organism evidence="4 5">
    <name type="scientific">Araneus ventricosus</name>
    <name type="common">Orbweaver spider</name>
    <name type="synonym">Epeira ventricosa</name>
    <dbReference type="NCBI Taxonomy" id="182803"/>
    <lineage>
        <taxon>Eukaryota</taxon>
        <taxon>Metazoa</taxon>
        <taxon>Ecdysozoa</taxon>
        <taxon>Arthropoda</taxon>
        <taxon>Chelicerata</taxon>
        <taxon>Arachnida</taxon>
        <taxon>Araneae</taxon>
        <taxon>Araneomorphae</taxon>
        <taxon>Entelegynae</taxon>
        <taxon>Araneoidea</taxon>
        <taxon>Araneidae</taxon>
        <taxon>Araneus</taxon>
    </lineage>
</organism>
<dbReference type="PRINTS" id="PR00080">
    <property type="entry name" value="SDRFAMILY"/>
</dbReference>
<dbReference type="PRINTS" id="PR00081">
    <property type="entry name" value="GDHRDH"/>
</dbReference>
<protein>
    <submittedName>
        <fullName evidence="4">Dehydrogenase/reductase SDR family member 11</fullName>
    </submittedName>
</protein>
<evidence type="ECO:0000313" key="5">
    <source>
        <dbReference type="Proteomes" id="UP000499080"/>
    </source>
</evidence>
<dbReference type="GO" id="GO:0016616">
    <property type="term" value="F:oxidoreductase activity, acting on the CH-OH group of donors, NAD or NADP as acceptor"/>
    <property type="evidence" value="ECO:0007669"/>
    <property type="project" value="UniProtKB-ARBA"/>
</dbReference>
<dbReference type="InterPro" id="IPR002347">
    <property type="entry name" value="SDR_fam"/>
</dbReference>
<gene>
    <name evidence="4" type="primary">DHRS11_20</name>
    <name evidence="4" type="ORF">AVEN_136741_1</name>
</gene>
<dbReference type="PANTHER" id="PTHR43115:SF4">
    <property type="entry name" value="DEHYDROGENASE_REDUCTASE SDR FAMILY MEMBER 11"/>
    <property type="match status" value="1"/>
</dbReference>
<dbReference type="AlphaFoldDB" id="A0A4Y2EVJ1"/>
<dbReference type="FunFam" id="3.40.50.720:FF:000047">
    <property type="entry name" value="NADP-dependent L-serine/L-allo-threonine dehydrogenase"/>
    <property type="match status" value="1"/>
</dbReference>
<evidence type="ECO:0000256" key="1">
    <source>
        <dbReference type="ARBA" id="ARBA00006484"/>
    </source>
</evidence>
<dbReference type="InterPro" id="IPR036291">
    <property type="entry name" value="NAD(P)-bd_dom_sf"/>
</dbReference>
<sequence>MERWSGRVALVTGASSGIGAELCRALVRHGMVVVGIARRVDRIQVVAEEESVKTAPGKLVAVKCDVTQESEILSVFDEIRKTFGRLDVCINNAGFTHNSPLLSGTSSEFKAMLDVNIMALCICAREAVKLMREKGVDDGQIINISSMSGHRLSSSAYFGIHFYTGTKFMVRALTEGLRRELKALNSHIRIGSISPGLVETEGIDVFRSKDPGEKDRDAISSMKILQVQDIAESVLHILRAPLYVEVHDILIRCYDQTE</sequence>
<dbReference type="OrthoDB" id="6417325at2759"/>
<dbReference type="SUPFAM" id="SSF51735">
    <property type="entry name" value="NAD(P)-binding Rossmann-fold domains"/>
    <property type="match status" value="1"/>
</dbReference>
<name>A0A4Y2EVJ1_ARAVE</name>
<proteinExistence type="inferred from homology"/>
<keyword evidence="5" id="KW-1185">Reference proteome</keyword>
<keyword evidence="2" id="KW-0560">Oxidoreductase</keyword>
<dbReference type="EMBL" id="BGPR01000700">
    <property type="protein sequence ID" value="GBM32198.1"/>
    <property type="molecule type" value="Genomic_DNA"/>
</dbReference>
<evidence type="ECO:0000313" key="4">
    <source>
        <dbReference type="EMBL" id="GBM32198.1"/>
    </source>
</evidence>
<accession>A0A4Y2EVJ1</accession>
<comment type="similarity">
    <text evidence="1 3">Belongs to the short-chain dehydrogenases/reductases (SDR) family.</text>
</comment>
<comment type="caution">
    <text evidence="4">The sequence shown here is derived from an EMBL/GenBank/DDBJ whole genome shotgun (WGS) entry which is preliminary data.</text>
</comment>
<dbReference type="PANTHER" id="PTHR43115">
    <property type="entry name" value="DEHYDROGENASE/REDUCTASE SDR FAMILY MEMBER 11"/>
    <property type="match status" value="1"/>
</dbReference>
<evidence type="ECO:0000256" key="2">
    <source>
        <dbReference type="ARBA" id="ARBA00023002"/>
    </source>
</evidence>
<dbReference type="Gene3D" id="3.40.50.720">
    <property type="entry name" value="NAD(P)-binding Rossmann-like Domain"/>
    <property type="match status" value="1"/>
</dbReference>
<evidence type="ECO:0000256" key="3">
    <source>
        <dbReference type="RuleBase" id="RU000363"/>
    </source>
</evidence>